<name>A0A6J4E3H8_9PSED</name>
<evidence type="ECO:0000313" key="3">
    <source>
        <dbReference type="EMBL" id="GJN52334.1"/>
    </source>
</evidence>
<dbReference type="RefSeq" id="WP_173174486.1">
    <property type="nucleotide sequence ID" value="NZ_AP023189.1"/>
</dbReference>
<keyword evidence="5" id="KW-1185">Reference proteome</keyword>
<dbReference type="KEGG" id="ptw:TUM18999_25030"/>
<evidence type="ECO:0000256" key="1">
    <source>
        <dbReference type="SAM" id="SignalP"/>
    </source>
</evidence>
<dbReference type="EMBL" id="BQKM01000003">
    <property type="protein sequence ID" value="GJN52334.1"/>
    <property type="molecule type" value="Genomic_DNA"/>
</dbReference>
<evidence type="ECO:0000313" key="4">
    <source>
        <dbReference type="Proteomes" id="UP000509383"/>
    </source>
</evidence>
<dbReference type="EMBL" id="AP023189">
    <property type="protein sequence ID" value="BCG24312.1"/>
    <property type="molecule type" value="Genomic_DNA"/>
</dbReference>
<feature type="chain" id="PRO_5026679921" evidence="1">
    <location>
        <begin position="20"/>
        <end position="257"/>
    </location>
</feature>
<reference evidence="2 4" key="1">
    <citation type="submission" date="2020-05" db="EMBL/GenBank/DDBJ databases">
        <title>Characterization of novel class B3 metallo-beta-lactamase from novel Pseudomonas species.</title>
        <authorList>
            <person name="Yamada K."/>
            <person name="Aoki K."/>
            <person name="Ishii Y."/>
        </authorList>
    </citation>
    <scope>NUCLEOTIDE SEQUENCE [LARGE SCALE GENOMIC DNA]</scope>
    <source>
        <strain evidence="2 4">TUM18999</strain>
        <strain evidence="3 5">TUM20286</strain>
    </source>
</reference>
<dbReference type="AlphaFoldDB" id="A0A6J4E3H8"/>
<accession>A0A6J4E3H8</accession>
<dbReference type="Proteomes" id="UP000509383">
    <property type="component" value="Chromosome"/>
</dbReference>
<dbReference type="Proteomes" id="UP001054892">
    <property type="component" value="Unassembled WGS sequence"/>
</dbReference>
<sequence length="257" mass="27679">MQRIAIAALSALISMTTVAGTLESELQKNGLVAQAIPKSGITGKTLDLGAYQVTAEGGGLLISHDEQSLERPLTELQVGGVKIRGTDQGEWGGELTVTSQDGTTRTLLKENVVSIQKVGDSIFVFTGLSHMGINVGAMYELTDIASEPKLTKVTLLPSAPEKILFEQGVAYILTYDSLIAINPSPEQASMEIIAYKAPWSRFAPNSLVKQGDYFFVGMHAGVTVVKASRFGIQDVRFYGPQGAEELLKPETINHRLR</sequence>
<evidence type="ECO:0000313" key="5">
    <source>
        <dbReference type="Proteomes" id="UP001054892"/>
    </source>
</evidence>
<evidence type="ECO:0000313" key="2">
    <source>
        <dbReference type="EMBL" id="BCG24312.1"/>
    </source>
</evidence>
<protein>
    <submittedName>
        <fullName evidence="2">Uncharacterized protein</fullName>
    </submittedName>
</protein>
<feature type="signal peptide" evidence="1">
    <location>
        <begin position="1"/>
        <end position="19"/>
    </location>
</feature>
<keyword evidence="1" id="KW-0732">Signal</keyword>
<proteinExistence type="predicted"/>
<gene>
    <name evidence="2" type="ORF">TUM18999_25030</name>
    <name evidence="3" type="ORF">TUM20286_20860</name>
</gene>
<organism evidence="2 4">
    <name type="scientific">Pseudomonas tohonis</name>
    <dbReference type="NCBI Taxonomy" id="2725477"/>
    <lineage>
        <taxon>Bacteria</taxon>
        <taxon>Pseudomonadati</taxon>
        <taxon>Pseudomonadota</taxon>
        <taxon>Gammaproteobacteria</taxon>
        <taxon>Pseudomonadales</taxon>
        <taxon>Pseudomonadaceae</taxon>
        <taxon>Pseudomonas</taxon>
    </lineage>
</organism>